<dbReference type="AlphaFoldDB" id="A0A5B7G897"/>
<accession>A0A5B7G897</accession>
<name>A0A5B7G897_PORTR</name>
<reference evidence="1 2" key="1">
    <citation type="submission" date="2019-05" db="EMBL/GenBank/DDBJ databases">
        <title>Another draft genome of Portunus trituberculatus and its Hox gene families provides insights of decapod evolution.</title>
        <authorList>
            <person name="Jeong J.-H."/>
            <person name="Song I."/>
            <person name="Kim S."/>
            <person name="Choi T."/>
            <person name="Kim D."/>
            <person name="Ryu S."/>
            <person name="Kim W."/>
        </authorList>
    </citation>
    <scope>NUCLEOTIDE SEQUENCE [LARGE SCALE GENOMIC DNA]</scope>
    <source>
        <tissue evidence="1">Muscle</tissue>
    </source>
</reference>
<keyword evidence="2" id="KW-1185">Reference proteome</keyword>
<evidence type="ECO:0000313" key="2">
    <source>
        <dbReference type="Proteomes" id="UP000324222"/>
    </source>
</evidence>
<gene>
    <name evidence="1" type="ORF">E2C01_047237</name>
</gene>
<protein>
    <submittedName>
        <fullName evidence="1">Uncharacterized protein</fullName>
    </submittedName>
</protein>
<proteinExistence type="predicted"/>
<organism evidence="1 2">
    <name type="scientific">Portunus trituberculatus</name>
    <name type="common">Swimming crab</name>
    <name type="synonym">Neptunus trituberculatus</name>
    <dbReference type="NCBI Taxonomy" id="210409"/>
    <lineage>
        <taxon>Eukaryota</taxon>
        <taxon>Metazoa</taxon>
        <taxon>Ecdysozoa</taxon>
        <taxon>Arthropoda</taxon>
        <taxon>Crustacea</taxon>
        <taxon>Multicrustacea</taxon>
        <taxon>Malacostraca</taxon>
        <taxon>Eumalacostraca</taxon>
        <taxon>Eucarida</taxon>
        <taxon>Decapoda</taxon>
        <taxon>Pleocyemata</taxon>
        <taxon>Brachyura</taxon>
        <taxon>Eubrachyura</taxon>
        <taxon>Portunoidea</taxon>
        <taxon>Portunidae</taxon>
        <taxon>Portuninae</taxon>
        <taxon>Portunus</taxon>
    </lineage>
</organism>
<dbReference type="EMBL" id="VSRR010011554">
    <property type="protein sequence ID" value="MPC53348.1"/>
    <property type="molecule type" value="Genomic_DNA"/>
</dbReference>
<evidence type="ECO:0000313" key="1">
    <source>
        <dbReference type="EMBL" id="MPC53348.1"/>
    </source>
</evidence>
<sequence length="61" mass="6955">MKFSYHCIFISEDALHRTLLHSQPSLGTVSQLECINIATHRRLAALIITEELIDDLVNIIH</sequence>
<dbReference type="Proteomes" id="UP000324222">
    <property type="component" value="Unassembled WGS sequence"/>
</dbReference>
<comment type="caution">
    <text evidence="1">The sequence shown here is derived from an EMBL/GenBank/DDBJ whole genome shotgun (WGS) entry which is preliminary data.</text>
</comment>